<accession>A0A7R9QTE4</accession>
<dbReference type="Proteomes" id="UP000728032">
    <property type="component" value="Unassembled WGS sequence"/>
</dbReference>
<proteinExistence type="predicted"/>
<dbReference type="AlphaFoldDB" id="A0A7R9QTE4"/>
<name>A0A7R9QTE4_9ACAR</name>
<evidence type="ECO:0000313" key="2">
    <source>
        <dbReference type="Proteomes" id="UP000728032"/>
    </source>
</evidence>
<keyword evidence="2" id="KW-1185">Reference proteome</keyword>
<sequence length="148" mass="16589">MAYVRGRPMFAEVEFLPSYIPSLTHYMAVSVILPKQIRGTGSGGPWVLGWHQEQFTVPACRLCTNRNQSYTLPVTIYLPDDGWCPQGPVPTGWKVEALPQNPNDSDNTDMIIGVSIDERAQIMIINSNTSARCKNVNEWINYTSPVVF</sequence>
<protein>
    <submittedName>
        <fullName evidence="1">Uncharacterized protein</fullName>
    </submittedName>
</protein>
<gene>
    <name evidence="1" type="ORF">ONB1V03_LOCUS13138</name>
</gene>
<organism evidence="1">
    <name type="scientific">Oppiella nova</name>
    <dbReference type="NCBI Taxonomy" id="334625"/>
    <lineage>
        <taxon>Eukaryota</taxon>
        <taxon>Metazoa</taxon>
        <taxon>Ecdysozoa</taxon>
        <taxon>Arthropoda</taxon>
        <taxon>Chelicerata</taxon>
        <taxon>Arachnida</taxon>
        <taxon>Acari</taxon>
        <taxon>Acariformes</taxon>
        <taxon>Sarcoptiformes</taxon>
        <taxon>Oribatida</taxon>
        <taxon>Brachypylina</taxon>
        <taxon>Oppioidea</taxon>
        <taxon>Oppiidae</taxon>
        <taxon>Oppiella</taxon>
    </lineage>
</organism>
<dbReference type="EMBL" id="CAJPVJ010011229">
    <property type="protein sequence ID" value="CAG2173689.1"/>
    <property type="molecule type" value="Genomic_DNA"/>
</dbReference>
<reference evidence="1" key="1">
    <citation type="submission" date="2020-11" db="EMBL/GenBank/DDBJ databases">
        <authorList>
            <person name="Tran Van P."/>
        </authorList>
    </citation>
    <scope>NUCLEOTIDE SEQUENCE</scope>
</reference>
<evidence type="ECO:0000313" key="1">
    <source>
        <dbReference type="EMBL" id="CAD7656502.1"/>
    </source>
</evidence>
<dbReference type="EMBL" id="OC926054">
    <property type="protein sequence ID" value="CAD7656502.1"/>
    <property type="molecule type" value="Genomic_DNA"/>
</dbReference>
<dbReference type="OrthoDB" id="6503560at2759"/>